<dbReference type="AlphaFoldDB" id="A0A6V7WMT4"/>
<sequence>MLATASAVIFNYVDTNVERRPGQYFVFYSQESPIHMSQQLNRPNGCNHPKR</sequence>
<gene>
    <name evidence="1" type="ORF">MENT_LOCUS40953</name>
</gene>
<accession>A0A6V7WMT4</accession>
<evidence type="ECO:0000313" key="1">
    <source>
        <dbReference type="EMBL" id="CAD2188312.1"/>
    </source>
</evidence>
<proteinExistence type="predicted"/>
<evidence type="ECO:0000313" key="2">
    <source>
        <dbReference type="Proteomes" id="UP000580250"/>
    </source>
</evidence>
<dbReference type="Proteomes" id="UP000580250">
    <property type="component" value="Unassembled WGS sequence"/>
</dbReference>
<comment type="caution">
    <text evidence="1">The sequence shown here is derived from an EMBL/GenBank/DDBJ whole genome shotgun (WGS) entry which is preliminary data.</text>
</comment>
<organism evidence="1 2">
    <name type="scientific">Meloidogyne enterolobii</name>
    <name type="common">Root-knot nematode worm</name>
    <name type="synonym">Meloidogyne mayaguensis</name>
    <dbReference type="NCBI Taxonomy" id="390850"/>
    <lineage>
        <taxon>Eukaryota</taxon>
        <taxon>Metazoa</taxon>
        <taxon>Ecdysozoa</taxon>
        <taxon>Nematoda</taxon>
        <taxon>Chromadorea</taxon>
        <taxon>Rhabditida</taxon>
        <taxon>Tylenchina</taxon>
        <taxon>Tylenchomorpha</taxon>
        <taxon>Tylenchoidea</taxon>
        <taxon>Meloidogynidae</taxon>
        <taxon>Meloidogyninae</taxon>
        <taxon>Meloidogyne</taxon>
    </lineage>
</organism>
<dbReference type="EMBL" id="CAJEWN010000685">
    <property type="protein sequence ID" value="CAD2188312.1"/>
    <property type="molecule type" value="Genomic_DNA"/>
</dbReference>
<name>A0A6V7WMT4_MELEN</name>
<protein>
    <submittedName>
        <fullName evidence="1">Uncharacterized protein</fullName>
    </submittedName>
</protein>
<reference evidence="1 2" key="1">
    <citation type="submission" date="2020-08" db="EMBL/GenBank/DDBJ databases">
        <authorList>
            <person name="Koutsovoulos G."/>
            <person name="Danchin GJ E."/>
        </authorList>
    </citation>
    <scope>NUCLEOTIDE SEQUENCE [LARGE SCALE GENOMIC DNA]</scope>
</reference>